<dbReference type="InterPro" id="IPR045040">
    <property type="entry name" value="PORR_fam"/>
</dbReference>
<dbReference type="PANTHER" id="PTHR31476:SF8">
    <property type="entry name" value="EXPRESSED PROTEIN"/>
    <property type="match status" value="1"/>
</dbReference>
<proteinExistence type="predicted"/>
<protein>
    <recommendedName>
        <fullName evidence="1">PORR domain-containing protein</fullName>
    </recommendedName>
</protein>
<evidence type="ECO:0000313" key="2">
    <source>
        <dbReference type="EMBL" id="KAL3749324.1"/>
    </source>
</evidence>
<gene>
    <name evidence="2" type="ORF">ACJRO7_010433</name>
</gene>
<dbReference type="AlphaFoldDB" id="A0ABD3LFK1"/>
<name>A0ABD3LFK1_EUCGL</name>
<dbReference type="EMBL" id="JBJKBG010000002">
    <property type="protein sequence ID" value="KAL3749324.1"/>
    <property type="molecule type" value="Genomic_DNA"/>
</dbReference>
<dbReference type="PANTHER" id="PTHR31476">
    <property type="entry name" value="PROTEIN WHAT'S THIS FACTOR 1 HOMOLOG, CHLOROPLASTIC"/>
    <property type="match status" value="1"/>
</dbReference>
<dbReference type="Proteomes" id="UP001634007">
    <property type="component" value="Unassembled WGS sequence"/>
</dbReference>
<reference evidence="2 3" key="1">
    <citation type="submission" date="2024-11" db="EMBL/GenBank/DDBJ databases">
        <title>Chromosome-level genome assembly of Eucalyptus globulus Labill. provides insights into its genome evolution.</title>
        <authorList>
            <person name="Li X."/>
        </authorList>
    </citation>
    <scope>NUCLEOTIDE SEQUENCE [LARGE SCALE GENOMIC DNA]</scope>
    <source>
        <strain evidence="2">CL2024</strain>
        <tissue evidence="2">Fresh tender leaves</tissue>
    </source>
</reference>
<sequence>MHELFSFTMEKRLVTNHLAHFRQEFVMPQKLMRLLLRHYGVFYVSERGKRFSVFFRGAYEGAELIQKCLLVIWKEKVLSLIGYTGRKKNMETFMDSSDMEDNDFLEGSSEDGGIAMQLNQIEAISELEDIAVGDSSLMDIHEIDNKYKPHDSF</sequence>
<comment type="caution">
    <text evidence="2">The sequence shown here is derived from an EMBL/GenBank/DDBJ whole genome shotgun (WGS) entry which is preliminary data.</text>
</comment>
<dbReference type="Pfam" id="PF11955">
    <property type="entry name" value="PORR"/>
    <property type="match status" value="1"/>
</dbReference>
<keyword evidence="3" id="KW-1185">Reference proteome</keyword>
<evidence type="ECO:0000259" key="1">
    <source>
        <dbReference type="Pfam" id="PF11955"/>
    </source>
</evidence>
<evidence type="ECO:0000313" key="3">
    <source>
        <dbReference type="Proteomes" id="UP001634007"/>
    </source>
</evidence>
<accession>A0ABD3LFK1</accession>
<organism evidence="2 3">
    <name type="scientific">Eucalyptus globulus</name>
    <name type="common">Tasmanian blue gum</name>
    <dbReference type="NCBI Taxonomy" id="34317"/>
    <lineage>
        <taxon>Eukaryota</taxon>
        <taxon>Viridiplantae</taxon>
        <taxon>Streptophyta</taxon>
        <taxon>Embryophyta</taxon>
        <taxon>Tracheophyta</taxon>
        <taxon>Spermatophyta</taxon>
        <taxon>Magnoliopsida</taxon>
        <taxon>eudicotyledons</taxon>
        <taxon>Gunneridae</taxon>
        <taxon>Pentapetalae</taxon>
        <taxon>rosids</taxon>
        <taxon>malvids</taxon>
        <taxon>Myrtales</taxon>
        <taxon>Myrtaceae</taxon>
        <taxon>Myrtoideae</taxon>
        <taxon>Eucalypteae</taxon>
        <taxon>Eucalyptus</taxon>
    </lineage>
</organism>
<dbReference type="InterPro" id="IPR021099">
    <property type="entry name" value="PORR_domain"/>
</dbReference>
<feature type="domain" description="PORR" evidence="1">
    <location>
        <begin position="1"/>
        <end position="83"/>
    </location>
</feature>